<keyword evidence="5" id="KW-0256">Endoplasmic reticulum</keyword>
<gene>
    <name evidence="7" type="ORF">GF867_04905</name>
</gene>
<dbReference type="AlphaFoldDB" id="A0A844BXZ9"/>
<dbReference type="InterPro" id="IPR048097">
    <property type="entry name" value="Cps14G-like"/>
</dbReference>
<evidence type="ECO:0000313" key="8">
    <source>
        <dbReference type="Proteomes" id="UP000440066"/>
    </source>
</evidence>
<comment type="similarity">
    <text evidence="2">Belongs to the glycosyltransferase 28 family.</text>
</comment>
<evidence type="ECO:0000256" key="2">
    <source>
        <dbReference type="ARBA" id="ARBA00006962"/>
    </source>
</evidence>
<accession>A0A844BXZ9</accession>
<comment type="caution">
    <text evidence="7">The sequence shown here is derived from an EMBL/GenBank/DDBJ whole genome shotgun (WGS) entry which is preliminary data.</text>
</comment>
<dbReference type="PANTHER" id="PTHR12867">
    <property type="entry name" value="GLYCOSYL TRANSFERASE-RELATED"/>
    <property type="match status" value="1"/>
</dbReference>
<keyword evidence="4 7" id="KW-0808">Transferase</keyword>
<evidence type="ECO:0000256" key="5">
    <source>
        <dbReference type="ARBA" id="ARBA00022824"/>
    </source>
</evidence>
<sequence>MIFVCVGSREYQFDRLLKEMDNILERTKLPESVFAQIGQSTYLPQNFEFERFLSQDEFEKYQNEAKLIISHGGTGALVGALKKNKKVIAVPRLAKFGEHIDDHQLQVSGVLSKEKYLVTVTDMDTLENQILLMLANETTKKYNKPSYVFEIIDGFIRENI</sequence>
<protein>
    <submittedName>
        <fullName evidence="7">Glycosyl transferase</fullName>
    </submittedName>
</protein>
<dbReference type="Gene3D" id="3.40.50.2000">
    <property type="entry name" value="Glycogen Phosphorylase B"/>
    <property type="match status" value="1"/>
</dbReference>
<name>A0A844BXZ9_9LACT</name>
<dbReference type="Proteomes" id="UP000440066">
    <property type="component" value="Unassembled WGS sequence"/>
</dbReference>
<keyword evidence="3" id="KW-0328">Glycosyltransferase</keyword>
<dbReference type="Pfam" id="PF04101">
    <property type="entry name" value="Glyco_tran_28_C"/>
    <property type="match status" value="1"/>
</dbReference>
<proteinExistence type="inferred from homology"/>
<evidence type="ECO:0000256" key="1">
    <source>
        <dbReference type="ARBA" id="ARBA00004240"/>
    </source>
</evidence>
<dbReference type="InterPro" id="IPR007235">
    <property type="entry name" value="Glyco_trans_28_C"/>
</dbReference>
<evidence type="ECO:0000259" key="6">
    <source>
        <dbReference type="Pfam" id="PF04101"/>
    </source>
</evidence>
<evidence type="ECO:0000256" key="4">
    <source>
        <dbReference type="ARBA" id="ARBA00022679"/>
    </source>
</evidence>
<dbReference type="NCBIfam" id="NF041548">
    <property type="entry name" value="PssE"/>
    <property type="match status" value="1"/>
</dbReference>
<dbReference type="RefSeq" id="WP_153831990.1">
    <property type="nucleotide sequence ID" value="NZ_WJQT01000004.1"/>
</dbReference>
<evidence type="ECO:0000256" key="3">
    <source>
        <dbReference type="ARBA" id="ARBA00022676"/>
    </source>
</evidence>
<feature type="domain" description="Glycosyl transferase family 28 C-terminal" evidence="6">
    <location>
        <begin position="1"/>
        <end position="142"/>
    </location>
</feature>
<dbReference type="EMBL" id="WJQT01000004">
    <property type="protein sequence ID" value="MRJ46909.1"/>
    <property type="molecule type" value="Genomic_DNA"/>
</dbReference>
<dbReference type="PANTHER" id="PTHR12867:SF6">
    <property type="entry name" value="N-ACETYLGLUCOSAMINYLDIPHOSPHODOLICHOL N-ACETYLGLUCOSAMINYLTRANSFERASE"/>
    <property type="match status" value="1"/>
</dbReference>
<comment type="subcellular location">
    <subcellularLocation>
        <location evidence="1">Endoplasmic reticulum</location>
    </subcellularLocation>
</comment>
<dbReference type="InterPro" id="IPR039042">
    <property type="entry name" value="Alg13-like"/>
</dbReference>
<dbReference type="GO" id="GO:0006488">
    <property type="term" value="P:dolichol-linked oligosaccharide biosynthetic process"/>
    <property type="evidence" value="ECO:0007669"/>
    <property type="project" value="InterPro"/>
</dbReference>
<evidence type="ECO:0000313" key="7">
    <source>
        <dbReference type="EMBL" id="MRJ46909.1"/>
    </source>
</evidence>
<dbReference type="GO" id="GO:0016758">
    <property type="term" value="F:hexosyltransferase activity"/>
    <property type="evidence" value="ECO:0007669"/>
    <property type="project" value="InterPro"/>
</dbReference>
<reference evidence="7 8" key="1">
    <citation type="submission" date="2019-11" db="EMBL/GenBank/DDBJ databases">
        <title>Characterisation of Fundicoccus ignavus gen. nov. sp. nov., a novel genus of the family Aerococcaceae from bulk tank milk.</title>
        <authorList>
            <person name="Siebert A."/>
            <person name="Huptas C."/>
            <person name="Wenning M."/>
            <person name="Scherer S."/>
            <person name="Doll E.V."/>
        </authorList>
    </citation>
    <scope>NUCLEOTIDE SEQUENCE [LARGE SCALE GENOMIC DNA]</scope>
    <source>
        <strain evidence="7 8">DSM 109652</strain>
    </source>
</reference>
<organism evidence="7 8">
    <name type="scientific">Fundicoccus ignavus</name>
    <dbReference type="NCBI Taxonomy" id="2664442"/>
    <lineage>
        <taxon>Bacteria</taxon>
        <taxon>Bacillati</taxon>
        <taxon>Bacillota</taxon>
        <taxon>Bacilli</taxon>
        <taxon>Lactobacillales</taxon>
        <taxon>Aerococcaceae</taxon>
        <taxon>Fundicoccus</taxon>
    </lineage>
</organism>